<feature type="domain" description="AB hydrolase-1" evidence="1">
    <location>
        <begin position="35"/>
        <end position="268"/>
    </location>
</feature>
<dbReference type="Gene3D" id="3.40.50.1820">
    <property type="entry name" value="alpha/beta hydrolase"/>
    <property type="match status" value="1"/>
</dbReference>
<dbReference type="InterPro" id="IPR029058">
    <property type="entry name" value="AB_hydrolase_fold"/>
</dbReference>
<dbReference type="Pfam" id="PF00561">
    <property type="entry name" value="Abhydrolase_1"/>
    <property type="match status" value="1"/>
</dbReference>
<organism evidence="2 3">
    <name type="scientific">Pseudomonas monteilii</name>
    <dbReference type="NCBI Taxonomy" id="76759"/>
    <lineage>
        <taxon>Bacteria</taxon>
        <taxon>Pseudomonadati</taxon>
        <taxon>Pseudomonadota</taxon>
        <taxon>Gammaproteobacteria</taxon>
        <taxon>Pseudomonadales</taxon>
        <taxon>Pseudomonadaceae</taxon>
        <taxon>Pseudomonas</taxon>
    </lineage>
</organism>
<dbReference type="RefSeq" id="WP_159266434.1">
    <property type="nucleotide sequence ID" value="NZ_CP040324.1"/>
</dbReference>
<dbReference type="InterPro" id="IPR050228">
    <property type="entry name" value="Carboxylesterase_BioH"/>
</dbReference>
<dbReference type="PANTHER" id="PTHR43194">
    <property type="entry name" value="HYDROLASE ALPHA/BETA FOLD FAMILY"/>
    <property type="match status" value="1"/>
</dbReference>
<dbReference type="PANTHER" id="PTHR43194:SF2">
    <property type="entry name" value="PEROXISOMAL MEMBRANE PROTEIN LPX1"/>
    <property type="match status" value="1"/>
</dbReference>
<evidence type="ECO:0000313" key="2">
    <source>
        <dbReference type="EMBL" id="QHB28820.1"/>
    </source>
</evidence>
<dbReference type="Proteomes" id="UP000464593">
    <property type="component" value="Chromosome"/>
</dbReference>
<evidence type="ECO:0000313" key="3">
    <source>
        <dbReference type="Proteomes" id="UP000464593"/>
    </source>
</evidence>
<dbReference type="InterPro" id="IPR000073">
    <property type="entry name" value="AB_hydrolase_1"/>
</dbReference>
<gene>
    <name evidence="2" type="ORF">TCK1_3474</name>
</gene>
<dbReference type="EMBL" id="CP040324">
    <property type="protein sequence ID" value="QHB28820.1"/>
    <property type="molecule type" value="Genomic_DNA"/>
</dbReference>
<reference evidence="2 3" key="1">
    <citation type="submission" date="2019-05" db="EMBL/GenBank/DDBJ databases">
        <title>Complete genome sequence of Pseudomonas Pseudomonas resinovorans.</title>
        <authorList>
            <person name="Chen H.-P."/>
        </authorList>
    </citation>
    <scope>NUCLEOTIDE SEQUENCE [LARGE SCALE GENOMIC DNA]</scope>
    <source>
        <strain evidence="2 3">TCU-CK1</strain>
    </source>
</reference>
<dbReference type="SUPFAM" id="SSF53474">
    <property type="entry name" value="alpha/beta-Hydrolases"/>
    <property type="match status" value="1"/>
</dbReference>
<dbReference type="AlphaFoldDB" id="A0AAE6V361"/>
<sequence length="290" mass="31264">MEADATPHGLRAQYFAGSQNLRLTADVGGPINGTPVMLLHGGGQTRHSWRSAATALMARGYRVICPDCRGHGDSERSPTGDYSTDSLIADLKQIISTLSRPPVLVGASLGGSTALLMTGESDSPIAEALVLVDIVPRMSPSGIQHIRSFMQNTLAGFDSLEEAAEAVSRFIPNRPKPSSFEGLARNLNRATDGRLYWHWDPRFLQDDSRSPNPQFAQRMESAARKVKVPTLLVRGRESEVVSLAQAQALLDLIPHADLTNVSGAGHMVAGDRNDAFNNAVLRFISQALSQ</sequence>
<proteinExistence type="predicted"/>
<dbReference type="InterPro" id="IPR000639">
    <property type="entry name" value="Epox_hydrolase-like"/>
</dbReference>
<dbReference type="PRINTS" id="PR00412">
    <property type="entry name" value="EPOXHYDRLASE"/>
</dbReference>
<accession>A0AAE6V361</accession>
<protein>
    <submittedName>
        <fullName evidence="2">Chloroperoxidase</fullName>
    </submittedName>
</protein>
<dbReference type="PRINTS" id="PR00111">
    <property type="entry name" value="ABHYDROLASE"/>
</dbReference>
<dbReference type="GO" id="GO:0003824">
    <property type="term" value="F:catalytic activity"/>
    <property type="evidence" value="ECO:0007669"/>
    <property type="project" value="InterPro"/>
</dbReference>
<evidence type="ECO:0000259" key="1">
    <source>
        <dbReference type="Pfam" id="PF00561"/>
    </source>
</evidence>
<name>A0AAE6V361_9PSED</name>